<dbReference type="EMBL" id="BAAACG010000008">
    <property type="protein sequence ID" value="GAA0738277.1"/>
    <property type="molecule type" value="Genomic_DNA"/>
</dbReference>
<protein>
    <submittedName>
        <fullName evidence="4">ABC transporter ATP-binding protein</fullName>
    </submittedName>
</protein>
<dbReference type="PANTHER" id="PTHR43038:SF3">
    <property type="entry name" value="ABC TRANSPORTER G FAMILY MEMBER 20 ISOFORM X1"/>
    <property type="match status" value="1"/>
</dbReference>
<proteinExistence type="predicted"/>
<evidence type="ECO:0000256" key="1">
    <source>
        <dbReference type="ARBA" id="ARBA00022741"/>
    </source>
</evidence>
<evidence type="ECO:0000313" key="5">
    <source>
        <dbReference type="Proteomes" id="UP001501510"/>
    </source>
</evidence>
<dbReference type="Proteomes" id="UP001501510">
    <property type="component" value="Unassembled WGS sequence"/>
</dbReference>
<accession>A0ABN1JF71</accession>
<sequence length="238" mass="26492">MSIISVKNVSKSFGKHSVLNNISLNVDKGEILCLIGPSGAGKTTLVKSIMGMEKIDSGEILVLDTKIPNRQILQKIGYMGQSDGLYEDLSARDNLKFFCNLFSVSKNSINKRIEYAANLVDLSKDLKKKTRDFSGGMKRRLSLAISLIQDPDLLILDEPTVGIDPMLRINIWKELYNLKNSGKTIIVTTHVMDEAEKCDKLALLRDGKITAQGKPKELKEKFNSETIEEIFLKAGSEK</sequence>
<dbReference type="SUPFAM" id="SSF52540">
    <property type="entry name" value="P-loop containing nucleoside triphosphate hydrolases"/>
    <property type="match status" value="1"/>
</dbReference>
<dbReference type="CDD" id="cd03230">
    <property type="entry name" value="ABC_DR_subfamily_A"/>
    <property type="match status" value="1"/>
</dbReference>
<feature type="domain" description="ABC transporter" evidence="3">
    <location>
        <begin position="4"/>
        <end position="231"/>
    </location>
</feature>
<keyword evidence="2 4" id="KW-0067">ATP-binding</keyword>
<organism evidence="4 5">
    <name type="scientific">Clostridium oceanicum</name>
    <dbReference type="NCBI Taxonomy" id="1543"/>
    <lineage>
        <taxon>Bacteria</taxon>
        <taxon>Bacillati</taxon>
        <taxon>Bacillota</taxon>
        <taxon>Clostridia</taxon>
        <taxon>Eubacteriales</taxon>
        <taxon>Clostridiaceae</taxon>
        <taxon>Clostridium</taxon>
    </lineage>
</organism>
<dbReference type="SMART" id="SM00382">
    <property type="entry name" value="AAA"/>
    <property type="match status" value="1"/>
</dbReference>
<evidence type="ECO:0000256" key="2">
    <source>
        <dbReference type="ARBA" id="ARBA00022840"/>
    </source>
</evidence>
<dbReference type="GO" id="GO:0005524">
    <property type="term" value="F:ATP binding"/>
    <property type="evidence" value="ECO:0007669"/>
    <property type="project" value="UniProtKB-KW"/>
</dbReference>
<keyword evidence="5" id="KW-1185">Reference proteome</keyword>
<dbReference type="InterPro" id="IPR003439">
    <property type="entry name" value="ABC_transporter-like_ATP-bd"/>
</dbReference>
<dbReference type="Pfam" id="PF00005">
    <property type="entry name" value="ABC_tran"/>
    <property type="match status" value="1"/>
</dbReference>
<evidence type="ECO:0000259" key="3">
    <source>
        <dbReference type="PROSITE" id="PS50893"/>
    </source>
</evidence>
<dbReference type="PROSITE" id="PS50893">
    <property type="entry name" value="ABC_TRANSPORTER_2"/>
    <property type="match status" value="1"/>
</dbReference>
<keyword evidence="1" id="KW-0547">Nucleotide-binding</keyword>
<dbReference type="PANTHER" id="PTHR43038">
    <property type="entry name" value="ATP-BINDING CASSETTE, SUB-FAMILY H, MEMBER 1"/>
    <property type="match status" value="1"/>
</dbReference>
<reference evidence="4 5" key="1">
    <citation type="journal article" date="2019" name="Int. J. Syst. Evol. Microbiol.">
        <title>The Global Catalogue of Microorganisms (GCM) 10K type strain sequencing project: providing services to taxonomists for standard genome sequencing and annotation.</title>
        <authorList>
            <consortium name="The Broad Institute Genomics Platform"/>
            <consortium name="The Broad Institute Genome Sequencing Center for Infectious Disease"/>
            <person name="Wu L."/>
            <person name="Ma J."/>
        </authorList>
    </citation>
    <scope>NUCLEOTIDE SEQUENCE [LARGE SCALE GENOMIC DNA]</scope>
    <source>
        <strain evidence="4 5">JCM 1407</strain>
    </source>
</reference>
<dbReference type="InterPro" id="IPR003593">
    <property type="entry name" value="AAA+_ATPase"/>
</dbReference>
<comment type="caution">
    <text evidence="4">The sequence shown here is derived from an EMBL/GenBank/DDBJ whole genome shotgun (WGS) entry which is preliminary data.</text>
</comment>
<dbReference type="InterPro" id="IPR017871">
    <property type="entry name" value="ABC_transporter-like_CS"/>
</dbReference>
<dbReference type="PROSITE" id="PS00211">
    <property type="entry name" value="ABC_TRANSPORTER_1"/>
    <property type="match status" value="1"/>
</dbReference>
<dbReference type="Gene3D" id="3.40.50.300">
    <property type="entry name" value="P-loop containing nucleotide triphosphate hydrolases"/>
    <property type="match status" value="1"/>
</dbReference>
<dbReference type="RefSeq" id="WP_343760515.1">
    <property type="nucleotide sequence ID" value="NZ_BAAACG010000008.1"/>
</dbReference>
<name>A0ABN1JF71_9CLOT</name>
<dbReference type="InterPro" id="IPR027417">
    <property type="entry name" value="P-loop_NTPase"/>
</dbReference>
<gene>
    <name evidence="4" type="ORF">GCM10008906_15500</name>
</gene>
<evidence type="ECO:0000313" key="4">
    <source>
        <dbReference type="EMBL" id="GAA0738277.1"/>
    </source>
</evidence>